<dbReference type="Proteomes" id="UP001061958">
    <property type="component" value="Unassembled WGS sequence"/>
</dbReference>
<dbReference type="Gene3D" id="1.10.10.10">
    <property type="entry name" value="Winged helix-like DNA-binding domain superfamily/Winged helix DNA-binding domain"/>
    <property type="match status" value="1"/>
</dbReference>
<dbReference type="FunFam" id="1.10.10.10:FF:000037">
    <property type="entry name" value="Heat stress transcription factor B-4"/>
    <property type="match status" value="1"/>
</dbReference>
<feature type="domain" description="HSF-type DNA-binding" evidence="10">
    <location>
        <begin position="15"/>
        <end position="108"/>
    </location>
</feature>
<evidence type="ECO:0000256" key="8">
    <source>
        <dbReference type="RuleBase" id="RU004020"/>
    </source>
</evidence>
<comment type="subunit">
    <text evidence="2">Homotrimer.</text>
</comment>
<evidence type="ECO:0000256" key="4">
    <source>
        <dbReference type="ARBA" id="ARBA00023015"/>
    </source>
</evidence>
<dbReference type="Pfam" id="PF00447">
    <property type="entry name" value="HSF_DNA-bind"/>
    <property type="match status" value="1"/>
</dbReference>
<dbReference type="GO" id="GO:0005634">
    <property type="term" value="C:nucleus"/>
    <property type="evidence" value="ECO:0007669"/>
    <property type="project" value="UniProtKB-SubCell"/>
</dbReference>
<reference evidence="11" key="2">
    <citation type="submission" date="2022-01" db="EMBL/GenBank/DDBJ databases">
        <authorList>
            <person name="Hirooka S."/>
            <person name="Miyagishima S.Y."/>
        </authorList>
    </citation>
    <scope>NUCLEOTIDE SEQUENCE</scope>
    <source>
        <strain evidence="11">NBRC 102759</strain>
    </source>
</reference>
<dbReference type="InterPro" id="IPR000232">
    <property type="entry name" value="HSF_DNA-bd"/>
</dbReference>
<accession>A0A9C7PU23</accession>
<evidence type="ECO:0000256" key="7">
    <source>
        <dbReference type="ARBA" id="ARBA00023242"/>
    </source>
</evidence>
<name>A0A9C7PU23_9RHOD</name>
<dbReference type="SUPFAM" id="SSF46785">
    <property type="entry name" value="Winged helix' DNA-binding domain"/>
    <property type="match status" value="1"/>
</dbReference>
<keyword evidence="3" id="KW-0597">Phosphoprotein</keyword>
<reference evidence="11" key="1">
    <citation type="journal article" date="2022" name="Proc. Natl. Acad. Sci. U.S.A.">
        <title>Life cycle and functional genomics of the unicellular red alga Galdieria for elucidating algal and plant evolution and industrial use.</title>
        <authorList>
            <person name="Hirooka S."/>
            <person name="Itabashi T."/>
            <person name="Ichinose T.M."/>
            <person name="Onuma R."/>
            <person name="Fujiwara T."/>
            <person name="Yamashita S."/>
            <person name="Jong L.W."/>
            <person name="Tomita R."/>
            <person name="Iwane A.H."/>
            <person name="Miyagishima S.Y."/>
        </authorList>
    </citation>
    <scope>NUCLEOTIDE SEQUENCE</scope>
    <source>
        <strain evidence="11">NBRC 102759</strain>
    </source>
</reference>
<sequence>MNDTYESVEQLENNTCTPFVRKLVEFIEEPSTKHIVSWSPNGKSFVIWDPGQFSTVILPNYFKHGNLSSFVRQLNQYGFHKCSQKRYEFSHELFQRDQPELWVGIQRNRPVGVVKDKRFVKSPNLICYNPVFGLPFVPEEYVLSDLGEILYRKNESLKETVARQQEENEVLKKRLREYEAELVSLQAQFISRFGSMVVSTSQRDENFVRGRYDQDEENETTTAHDNLQTIENIKTTLGCFQSEEDSFDESSKRDFQSFGNVRRSNFAYLISQNLDDEESVKFSSSGNLHKSRLSSDDVSEGFQGYVVGEQRNVNMDNPSTEFSYPKVFSYQESFNQDSSSLKNLVESLHQETKAVLGKHERFESGSSSMLYFPKLLRTDEDRGVVTDSLPQVVTDKEELQENVLFPNSHLATASDNNAVLSSHNDYGQLNTEIANSFDFPRDSEENSQGKILSPQDWPLLEKSMDELSANLSSMSFSATLAATMQQIEDEQYDEKKGTTLKE</sequence>
<organism evidence="11 12">
    <name type="scientific">Galdieria partita</name>
    <dbReference type="NCBI Taxonomy" id="83374"/>
    <lineage>
        <taxon>Eukaryota</taxon>
        <taxon>Rhodophyta</taxon>
        <taxon>Bangiophyceae</taxon>
        <taxon>Galdieriales</taxon>
        <taxon>Galdieriaceae</taxon>
        <taxon>Galdieria</taxon>
    </lineage>
</organism>
<protein>
    <recommendedName>
        <fullName evidence="10">HSF-type DNA-binding domain-containing protein</fullName>
    </recommendedName>
</protein>
<dbReference type="GO" id="GO:0043565">
    <property type="term" value="F:sequence-specific DNA binding"/>
    <property type="evidence" value="ECO:0007669"/>
    <property type="project" value="InterPro"/>
</dbReference>
<comment type="subcellular location">
    <subcellularLocation>
        <location evidence="1">Nucleus</location>
    </subcellularLocation>
</comment>
<dbReference type="OrthoDB" id="60033at2759"/>
<dbReference type="EMBL" id="BQMJ01000018">
    <property type="protein sequence ID" value="GJQ10813.1"/>
    <property type="molecule type" value="Genomic_DNA"/>
</dbReference>
<dbReference type="PANTHER" id="PTHR10015">
    <property type="entry name" value="HEAT SHOCK TRANSCRIPTION FACTOR"/>
    <property type="match status" value="1"/>
</dbReference>
<dbReference type="AlphaFoldDB" id="A0A9C7PU23"/>
<evidence type="ECO:0000256" key="2">
    <source>
        <dbReference type="ARBA" id="ARBA00011233"/>
    </source>
</evidence>
<keyword evidence="12" id="KW-1185">Reference proteome</keyword>
<feature type="coiled-coil region" evidence="9">
    <location>
        <begin position="154"/>
        <end position="188"/>
    </location>
</feature>
<dbReference type="InterPro" id="IPR036388">
    <property type="entry name" value="WH-like_DNA-bd_sf"/>
</dbReference>
<keyword evidence="5" id="KW-0238">DNA-binding</keyword>
<keyword evidence="4" id="KW-0805">Transcription regulation</keyword>
<evidence type="ECO:0000259" key="10">
    <source>
        <dbReference type="SMART" id="SM00415"/>
    </source>
</evidence>
<evidence type="ECO:0000256" key="5">
    <source>
        <dbReference type="ARBA" id="ARBA00023125"/>
    </source>
</evidence>
<evidence type="ECO:0000256" key="9">
    <source>
        <dbReference type="SAM" id="Coils"/>
    </source>
</evidence>
<gene>
    <name evidence="11" type="ORF">GpartN1_g2604.t1</name>
</gene>
<dbReference type="PRINTS" id="PR00056">
    <property type="entry name" value="HSFDOMAIN"/>
</dbReference>
<evidence type="ECO:0000256" key="6">
    <source>
        <dbReference type="ARBA" id="ARBA00023163"/>
    </source>
</evidence>
<comment type="caution">
    <text evidence="11">The sequence shown here is derived from an EMBL/GenBank/DDBJ whole genome shotgun (WGS) entry which is preliminary data.</text>
</comment>
<dbReference type="PANTHER" id="PTHR10015:SF206">
    <property type="entry name" value="HSF-TYPE DNA-BINDING DOMAIN-CONTAINING PROTEIN"/>
    <property type="match status" value="1"/>
</dbReference>
<comment type="similarity">
    <text evidence="8">Belongs to the HSF family.</text>
</comment>
<proteinExistence type="inferred from homology"/>
<evidence type="ECO:0000256" key="3">
    <source>
        <dbReference type="ARBA" id="ARBA00022553"/>
    </source>
</evidence>
<dbReference type="GO" id="GO:0003700">
    <property type="term" value="F:DNA-binding transcription factor activity"/>
    <property type="evidence" value="ECO:0007669"/>
    <property type="project" value="InterPro"/>
</dbReference>
<keyword evidence="9" id="KW-0175">Coiled coil</keyword>
<dbReference type="SMART" id="SM00415">
    <property type="entry name" value="HSF"/>
    <property type="match status" value="1"/>
</dbReference>
<evidence type="ECO:0000313" key="12">
    <source>
        <dbReference type="Proteomes" id="UP001061958"/>
    </source>
</evidence>
<keyword evidence="6" id="KW-0804">Transcription</keyword>
<keyword evidence="7" id="KW-0539">Nucleus</keyword>
<dbReference type="InterPro" id="IPR036390">
    <property type="entry name" value="WH_DNA-bd_sf"/>
</dbReference>
<evidence type="ECO:0000313" key="11">
    <source>
        <dbReference type="EMBL" id="GJQ10813.1"/>
    </source>
</evidence>
<evidence type="ECO:0000256" key="1">
    <source>
        <dbReference type="ARBA" id="ARBA00004123"/>
    </source>
</evidence>